<dbReference type="SUPFAM" id="SSF56784">
    <property type="entry name" value="HAD-like"/>
    <property type="match status" value="1"/>
</dbReference>
<dbReference type="AlphaFoldDB" id="A0A328U452"/>
<dbReference type="GO" id="GO:0005829">
    <property type="term" value="C:cytosol"/>
    <property type="evidence" value="ECO:0007669"/>
    <property type="project" value="TreeGrafter"/>
</dbReference>
<dbReference type="SFLD" id="SFLDG01129">
    <property type="entry name" value="C1.5:_HAD__Beta-PGM__Phosphata"/>
    <property type="match status" value="1"/>
</dbReference>
<organism evidence="1 2">
    <name type="scientific">Paenibacillus montanisoli</name>
    <dbReference type="NCBI Taxonomy" id="2081970"/>
    <lineage>
        <taxon>Bacteria</taxon>
        <taxon>Bacillati</taxon>
        <taxon>Bacillota</taxon>
        <taxon>Bacilli</taxon>
        <taxon>Bacillales</taxon>
        <taxon>Paenibacillaceae</taxon>
        <taxon>Paenibacillus</taxon>
    </lineage>
</organism>
<dbReference type="Pfam" id="PF00702">
    <property type="entry name" value="Hydrolase"/>
    <property type="match status" value="1"/>
</dbReference>
<evidence type="ECO:0000313" key="2">
    <source>
        <dbReference type="Proteomes" id="UP000249260"/>
    </source>
</evidence>
<dbReference type="PANTHER" id="PTHR43434:SF1">
    <property type="entry name" value="PHOSPHOGLYCOLATE PHOSPHATASE"/>
    <property type="match status" value="1"/>
</dbReference>
<dbReference type="EMBL" id="QLUW01000002">
    <property type="protein sequence ID" value="RAP76593.1"/>
    <property type="molecule type" value="Genomic_DNA"/>
</dbReference>
<protein>
    <submittedName>
        <fullName evidence="1">HAD family hydrolase</fullName>
    </submittedName>
</protein>
<dbReference type="PANTHER" id="PTHR43434">
    <property type="entry name" value="PHOSPHOGLYCOLATE PHOSPHATASE"/>
    <property type="match status" value="1"/>
</dbReference>
<dbReference type="Gene3D" id="3.40.50.1000">
    <property type="entry name" value="HAD superfamily/HAD-like"/>
    <property type="match status" value="1"/>
</dbReference>
<keyword evidence="2" id="KW-1185">Reference proteome</keyword>
<comment type="caution">
    <text evidence="1">The sequence shown here is derived from an EMBL/GenBank/DDBJ whole genome shotgun (WGS) entry which is preliminary data.</text>
</comment>
<reference evidence="1 2" key="1">
    <citation type="submission" date="2018-06" db="EMBL/GenBank/DDBJ databases">
        <title>Paenibacillus montanisoli sp. nov., isolated from mountain area soil.</title>
        <authorList>
            <person name="Wu M."/>
        </authorList>
    </citation>
    <scope>NUCLEOTIDE SEQUENCE [LARGE SCALE GENOMIC DNA]</scope>
    <source>
        <strain evidence="1 2">RA17</strain>
    </source>
</reference>
<dbReference type="InterPro" id="IPR023214">
    <property type="entry name" value="HAD_sf"/>
</dbReference>
<dbReference type="InterPro" id="IPR036412">
    <property type="entry name" value="HAD-like_sf"/>
</dbReference>
<dbReference type="CDD" id="cd01427">
    <property type="entry name" value="HAD_like"/>
    <property type="match status" value="1"/>
</dbReference>
<evidence type="ECO:0000313" key="1">
    <source>
        <dbReference type="EMBL" id="RAP76593.1"/>
    </source>
</evidence>
<keyword evidence="1" id="KW-0378">Hydrolase</keyword>
<dbReference type="RefSeq" id="WP_112882811.1">
    <property type="nucleotide sequence ID" value="NZ_QLUW01000002.1"/>
</dbReference>
<gene>
    <name evidence="1" type="ORF">DL346_14610</name>
</gene>
<dbReference type="GO" id="GO:0008967">
    <property type="term" value="F:phosphoglycolate phosphatase activity"/>
    <property type="evidence" value="ECO:0007669"/>
    <property type="project" value="TreeGrafter"/>
</dbReference>
<dbReference type="OrthoDB" id="9797743at2"/>
<name>A0A328U452_9BACL</name>
<accession>A0A328U452</accession>
<proteinExistence type="predicted"/>
<dbReference type="Proteomes" id="UP000249260">
    <property type="component" value="Unassembled WGS sequence"/>
</dbReference>
<dbReference type="SFLD" id="SFLDS00003">
    <property type="entry name" value="Haloacid_Dehalogenase"/>
    <property type="match status" value="1"/>
</dbReference>
<sequence>MHTIKAVLFDFDGTISTLRAGWEEVMRPFMKESITGLHALSMEQEAALNQEIDAYIDHSTGIQTIYQMKWLAHTVHEKGWNERVLSEWEYKAEYNRRLLERVTDRIGKLRKGELQPEDFLIRGAAEFVRELHRRGVELYVASGTDHPDVVQEAEVLGLASFFNEIAGAPVGRAECSKEKVLRELIETKGLTGEELAVIGDGKVEIQLGKEAGGLALGLASNEELREGMNPVKERRLRTAGADWISGDFGNPQAWFERLGV</sequence>
<dbReference type="InterPro" id="IPR050155">
    <property type="entry name" value="HAD-like_hydrolase_sf"/>
</dbReference>
<dbReference type="GO" id="GO:0006281">
    <property type="term" value="P:DNA repair"/>
    <property type="evidence" value="ECO:0007669"/>
    <property type="project" value="TreeGrafter"/>
</dbReference>